<evidence type="ECO:0000313" key="1">
    <source>
        <dbReference type="EMBL" id="KAJ8709756.1"/>
    </source>
</evidence>
<organism evidence="1 2">
    <name type="scientific">Mythimna loreyi</name>
    <dbReference type="NCBI Taxonomy" id="667449"/>
    <lineage>
        <taxon>Eukaryota</taxon>
        <taxon>Metazoa</taxon>
        <taxon>Ecdysozoa</taxon>
        <taxon>Arthropoda</taxon>
        <taxon>Hexapoda</taxon>
        <taxon>Insecta</taxon>
        <taxon>Pterygota</taxon>
        <taxon>Neoptera</taxon>
        <taxon>Endopterygota</taxon>
        <taxon>Lepidoptera</taxon>
        <taxon>Glossata</taxon>
        <taxon>Ditrysia</taxon>
        <taxon>Noctuoidea</taxon>
        <taxon>Noctuidae</taxon>
        <taxon>Noctuinae</taxon>
        <taxon>Hadenini</taxon>
        <taxon>Mythimna</taxon>
    </lineage>
</organism>
<evidence type="ECO:0000313" key="2">
    <source>
        <dbReference type="Proteomes" id="UP001231649"/>
    </source>
</evidence>
<protein>
    <submittedName>
        <fullName evidence="1">Uncharacterized protein</fullName>
    </submittedName>
</protein>
<dbReference type="EMBL" id="CM056800">
    <property type="protein sequence ID" value="KAJ8709756.1"/>
    <property type="molecule type" value="Genomic_DNA"/>
</dbReference>
<sequence length="533" mass="62012">MLTRIKSHAVSALSNEKNRQKYLPEKCRICLDDGEIPIFGPNDISEDVTEFGKIKISKEDNLPQYLCQGCSTLLEAAILFRKTAIQSDEVLKRRNYVDSGTEDSDCKQEDEIYIKKEYLEFNCSSDTDDDLDDFDRLKRNNFSDDEATNYNPTISEADTQDSYDNKHFQSDLPQVKQEEGSINGADNEAIMIIVSNKDKANQEQDEDENSYIDSDNDVETTKPNEQSFTNILPHQKECEVCHSIVSKSEYKAHFKEHRKKYKEKFDKKYCKIECEFCGKQVSKSYLKFHMKIHGTPEEQAERLVECAICNKTFNMRYYSDHVKRMHPTKQDKKQNGNSNEAPSPTFNKCPVCDRNIKASDFKSHLEKHNGPLPRYVCDKCGRVFKHPSAFKTHCLTHGSELKYKCQFCPYRGLHQGLLKIHVRTHTGDYNYKCTECPARFITKSNLTKHINRHKGLCSFKCEECNKGFYGKRDLEKHIRNIHTFVKHHVCEFCGKAFGHRDNMLSHQLKVHKRDKISRRGRLPSYLKAELMHD</sequence>
<dbReference type="Proteomes" id="UP001231649">
    <property type="component" value="Chromosome 24"/>
</dbReference>
<proteinExistence type="predicted"/>
<name>A0ACC2Q8N1_9NEOP</name>
<keyword evidence="2" id="KW-1185">Reference proteome</keyword>
<comment type="caution">
    <text evidence="1">The sequence shown here is derived from an EMBL/GenBank/DDBJ whole genome shotgun (WGS) entry which is preliminary data.</text>
</comment>
<reference evidence="1" key="1">
    <citation type="submission" date="2023-03" db="EMBL/GenBank/DDBJ databases">
        <title>Chromosome-level genomes of two armyworms, Mythimna separata and Mythimna loreyi, provide insights into the biosynthesis and reception of sex pheromones.</title>
        <authorList>
            <person name="Zhao H."/>
        </authorList>
    </citation>
    <scope>NUCLEOTIDE SEQUENCE</scope>
    <source>
        <strain evidence="1">BeijingLab</strain>
    </source>
</reference>
<accession>A0ACC2Q8N1</accession>
<gene>
    <name evidence="1" type="ORF">PYW08_009760</name>
</gene>